<feature type="compositionally biased region" description="Acidic residues" evidence="1">
    <location>
        <begin position="978"/>
        <end position="989"/>
    </location>
</feature>
<feature type="compositionally biased region" description="Acidic residues" evidence="1">
    <location>
        <begin position="1424"/>
        <end position="1433"/>
    </location>
</feature>
<feature type="compositionally biased region" description="Acidic residues" evidence="1">
    <location>
        <begin position="555"/>
        <end position="566"/>
    </location>
</feature>
<feature type="compositionally biased region" description="Basic residues" evidence="1">
    <location>
        <begin position="586"/>
        <end position="604"/>
    </location>
</feature>
<feature type="compositionally biased region" description="Polar residues" evidence="1">
    <location>
        <begin position="166"/>
        <end position="183"/>
    </location>
</feature>
<feature type="compositionally biased region" description="Polar residues" evidence="1">
    <location>
        <begin position="998"/>
        <end position="1007"/>
    </location>
</feature>
<comment type="caution">
    <text evidence="2">The sequence shown here is derived from an EMBL/GenBank/DDBJ whole genome shotgun (WGS) entry which is preliminary data.</text>
</comment>
<name>A0A4Q2D466_9AGAR</name>
<evidence type="ECO:0000256" key="1">
    <source>
        <dbReference type="SAM" id="MobiDB-lite"/>
    </source>
</evidence>
<feature type="compositionally biased region" description="Basic residues" evidence="1">
    <location>
        <begin position="538"/>
        <end position="548"/>
    </location>
</feature>
<feature type="compositionally biased region" description="Basic and acidic residues" evidence="1">
    <location>
        <begin position="480"/>
        <end position="503"/>
    </location>
</feature>
<protein>
    <recommendedName>
        <fullName evidence="4">PH domain-containing protein</fullName>
    </recommendedName>
</protein>
<dbReference type="Proteomes" id="UP000290288">
    <property type="component" value="Unassembled WGS sequence"/>
</dbReference>
<feature type="compositionally biased region" description="Polar residues" evidence="1">
    <location>
        <begin position="949"/>
        <end position="959"/>
    </location>
</feature>
<dbReference type="STRING" id="2316362.A0A4Q2D466"/>
<feature type="compositionally biased region" description="Low complexity" evidence="1">
    <location>
        <begin position="1261"/>
        <end position="1272"/>
    </location>
</feature>
<accession>A0A4Q2D466</accession>
<feature type="compositionally biased region" description="Acidic residues" evidence="1">
    <location>
        <begin position="144"/>
        <end position="153"/>
    </location>
</feature>
<feature type="compositionally biased region" description="Polar residues" evidence="1">
    <location>
        <begin position="1795"/>
        <end position="1805"/>
    </location>
</feature>
<feature type="region of interest" description="Disordered" evidence="1">
    <location>
        <begin position="473"/>
        <end position="636"/>
    </location>
</feature>
<feature type="compositionally biased region" description="Pro residues" evidence="1">
    <location>
        <begin position="1830"/>
        <end position="1840"/>
    </location>
</feature>
<dbReference type="OrthoDB" id="3225203at2759"/>
<reference evidence="2 3" key="1">
    <citation type="submission" date="2019-01" db="EMBL/GenBank/DDBJ databases">
        <title>Draft genome sequence of Psathyrella aberdarensis IHI B618.</title>
        <authorList>
            <person name="Buettner E."/>
            <person name="Kellner H."/>
        </authorList>
    </citation>
    <scope>NUCLEOTIDE SEQUENCE [LARGE SCALE GENOMIC DNA]</scope>
    <source>
        <strain evidence="2 3">IHI B618</strain>
    </source>
</reference>
<feature type="compositionally biased region" description="Acidic residues" evidence="1">
    <location>
        <begin position="1455"/>
        <end position="1476"/>
    </location>
</feature>
<feature type="compositionally biased region" description="Basic and acidic residues" evidence="1">
    <location>
        <begin position="1782"/>
        <end position="1792"/>
    </location>
</feature>
<feature type="region of interest" description="Disordered" evidence="1">
    <location>
        <begin position="57"/>
        <end position="196"/>
    </location>
</feature>
<feature type="compositionally biased region" description="Basic and acidic residues" evidence="1">
    <location>
        <begin position="567"/>
        <end position="576"/>
    </location>
</feature>
<feature type="region of interest" description="Disordered" evidence="1">
    <location>
        <begin position="710"/>
        <end position="757"/>
    </location>
</feature>
<feature type="compositionally biased region" description="Acidic residues" evidence="1">
    <location>
        <begin position="106"/>
        <end position="126"/>
    </location>
</feature>
<feature type="compositionally biased region" description="Polar residues" evidence="1">
    <location>
        <begin position="504"/>
        <end position="523"/>
    </location>
</feature>
<feature type="compositionally biased region" description="Basic and acidic residues" evidence="1">
    <location>
        <begin position="710"/>
        <end position="725"/>
    </location>
</feature>
<evidence type="ECO:0000313" key="3">
    <source>
        <dbReference type="Proteomes" id="UP000290288"/>
    </source>
</evidence>
<feature type="compositionally biased region" description="Basic and acidic residues" evidence="1">
    <location>
        <begin position="65"/>
        <end position="74"/>
    </location>
</feature>
<feature type="compositionally biased region" description="Basic and acidic residues" evidence="1">
    <location>
        <begin position="831"/>
        <end position="868"/>
    </location>
</feature>
<feature type="compositionally biased region" description="Low complexity" evidence="1">
    <location>
        <begin position="1105"/>
        <end position="1120"/>
    </location>
</feature>
<feature type="region of interest" description="Disordered" evidence="1">
    <location>
        <begin position="831"/>
        <end position="1169"/>
    </location>
</feature>
<feature type="region of interest" description="Disordered" evidence="1">
    <location>
        <begin position="1750"/>
        <end position="1903"/>
    </location>
</feature>
<gene>
    <name evidence="2" type="ORF">EST38_g11996</name>
</gene>
<keyword evidence="3" id="KW-1185">Reference proteome</keyword>
<feature type="region of interest" description="Disordered" evidence="1">
    <location>
        <begin position="1398"/>
        <end position="1535"/>
    </location>
</feature>
<proteinExistence type="predicted"/>
<sequence length="1903" mass="207999">MLMQLPGAGNNREPIPIVCRFIPYDQWFLTHLAPYWKGKHIKHHILARCLNLTYKPPDPPPSYAAKEEDQDRRPPSPITFAPDPRNRPASPILFATVPPRNALFSSEEDDDSMTMEGDWDDDDAEGMSDTQRRRDKGKARQVDSPDEGDDFSDDNAAPIGGRVMPSKSTLISSSATLAPKSSPSAPPVETSEDRKVVPSVAHLSFTLIRFSTGQLVEDEYPLTEYDLKCHEILELHYSFASPRKTPRSGHILPPTSNFPFPLLDPPPQLTRQKSKRKNTRLKELIAAHSLRLVQLPRSIPNSYVQPYWEGWVRILRYICREDLDYLYGRAYMVPGAAASGSSTKQKQKLGPGFAQYGAGPLFHPMTVQGTEAVGEDIRENDLDASLALNFGLAPAKAAKPKDGLFAQDLLLNPTRNHHDEHRSRFEWRERWLVVRDGWIFLLRDRADTKPTHRFSLAQLHMLRDADKLIDSIDNAKAYRRPPDLSRPAREKDRAGPATPRDKQSTPTVSDARSTRSPSPNSTLKGAPLPSPLQSGYGHGRHRFGKHSSKPSVVTQEEDAYEEDDEGEGSRYAESSHRKPSGSSQASRRHHTHQAHQHQHHQSHSRRPEPARPRPRDFTDPAVRARINPSTFIPNSKDEADLFGMKIICAKFLHPATSEKGPDPFGDLTVDNEVRSAGKQYTSTGPSLADVTVPIPSALVLAGLPAPDRELEREQEMMSKSKGKERDHHHHHHRTKPDSSGEHRKMRLHSKGSAPTSLAQAIPKALSMTADRRPSLPTLAHITTGSDSHRHHHQHHNGHLLNAQQGSMSSNVIGGNGSSASLSFASFFGTSVKDKEEKRREKEAKELKKAEKKRVERERKEREREREMDYEGGATSGSSWKLPNLGKRSKRSMRTPQSTVGTVDEEWAEPSARTEEGTVNQVSEGLDRVVNERNCFSDPEGGNRGGGNVMSDQSSLSSAQDEPMSPVASKAPGHASAYEDQDQDDSDLEDLPPPPPPKSNASDHSPSSLAPPAGKPESATAESNSPAKGSTLVHESDTDSASISISSPVFARESPGFGEDGDSDLEIDLGLRRRRTGYRYGGFHKPELDTVPSASTPPEIAEAPVAAAASASASGSASGSSRPADYHRPLERTASSGRPADVASDRGTIRQDSYSGRSVPKIERVKSDRKKNLRRGEWVIMDFGNDAAYHSLLRILHRHMEGPISTSFVPALQRLAAPPRPLIQAQETPPPSPPARHPHPMFDKPLPPSPAQPSPGDRSNESHSNSPLSSPLRARSRSDAGFMAPSRLYKAGPYSDDENDGRLSRASPTPYHHPRPLYPSKLSTTIAAAAAVQDDGFGANAIPRSLGPFPYPEWRLRAVQRAQRSSLGQVHRPLELMLLAMNERHADCFDLGDPVFPGPPQLEFGVGGGGGGSSEQVHGSRVPGQDEEEEEEGEEGRGEGQGGQAAEESPLKGKSDEEDEGEDMLLFTDESEEESQSELEWQTWKADLGRQIRLRREGRSMGTVSPYDPRPSASDFRVGDELEETDGGTPSTLEGETLAILRKRREREPCGVISSLYTSTALPGFVAKDVEHHDNEEHRMYHRSQRYPGGPASFSVATLSSPSSSESLAQHRIPSGTHTPDVAVQVVVALGTWEDKFPFAPFVFDASKPTHSDGNAARRTGIFDEKTYLNPSSFGMAIQELKGNDNVSTHSYMPTSSSYESSSYRYNLADNESNNNVSGSSYSYDPFVPGSPVSQHRAPSNLSLASASPLASSSNLRHQNSSFSMGRSSSASVKMGNVLKKKPSSDRNLDMRSRKTSYSTVDTSGGYSPRPKLTVATSPTSTIAPGREQLSPPPLQSPTLPPAGGSSGSAGRSASRSVLRHVKSGSSLKSVEDSPAGGPVHTSPGGGEAKAKRKRSGAFGKFFS</sequence>
<organism evidence="2 3">
    <name type="scientific">Candolleomyces aberdarensis</name>
    <dbReference type="NCBI Taxonomy" id="2316362"/>
    <lineage>
        <taxon>Eukaryota</taxon>
        <taxon>Fungi</taxon>
        <taxon>Dikarya</taxon>
        <taxon>Basidiomycota</taxon>
        <taxon>Agaricomycotina</taxon>
        <taxon>Agaricomycetes</taxon>
        <taxon>Agaricomycetidae</taxon>
        <taxon>Agaricales</taxon>
        <taxon>Agaricineae</taxon>
        <taxon>Psathyrellaceae</taxon>
        <taxon>Candolleomyces</taxon>
    </lineage>
</organism>
<evidence type="ECO:0000313" key="2">
    <source>
        <dbReference type="EMBL" id="RXW13859.1"/>
    </source>
</evidence>
<dbReference type="EMBL" id="SDEE01000815">
    <property type="protein sequence ID" value="RXW13859.1"/>
    <property type="molecule type" value="Genomic_DNA"/>
</dbReference>
<feature type="compositionally biased region" description="Basic and acidic residues" evidence="1">
    <location>
        <begin position="1486"/>
        <end position="1498"/>
    </location>
</feature>
<evidence type="ECO:0008006" key="4">
    <source>
        <dbReference type="Google" id="ProtNLM"/>
    </source>
</evidence>
<feature type="compositionally biased region" description="Low complexity" evidence="1">
    <location>
        <begin position="1750"/>
        <end position="1771"/>
    </location>
</feature>
<feature type="region of interest" description="Disordered" evidence="1">
    <location>
        <begin position="1221"/>
        <end position="1315"/>
    </location>
</feature>
<feature type="compositionally biased region" description="Basic and acidic residues" evidence="1">
    <location>
        <begin position="605"/>
        <end position="618"/>
    </location>
</feature>